<dbReference type="OrthoDB" id="410058at2759"/>
<name>A0A565ASP2_9BRAS</name>
<feature type="domain" description="Glycosyl hydrolase family 63 C-terminal" evidence="1">
    <location>
        <begin position="1"/>
        <end position="352"/>
    </location>
</feature>
<dbReference type="GO" id="GO:0006487">
    <property type="term" value="P:protein N-linked glycosylation"/>
    <property type="evidence" value="ECO:0007669"/>
    <property type="project" value="TreeGrafter"/>
</dbReference>
<dbReference type="PANTHER" id="PTHR10412:SF17">
    <property type="entry name" value="ALPHA-GLUCOSIDASE 2"/>
    <property type="match status" value="1"/>
</dbReference>
<evidence type="ECO:0000313" key="2">
    <source>
        <dbReference type="EMBL" id="VVA92421.1"/>
    </source>
</evidence>
<dbReference type="AlphaFoldDB" id="A0A565ASP2"/>
<dbReference type="GO" id="GO:0004573">
    <property type="term" value="F:Glc3Man9GlcNAc2 oligosaccharide glucosidase activity"/>
    <property type="evidence" value="ECO:0007669"/>
    <property type="project" value="InterPro"/>
</dbReference>
<sequence length="429" mass="50049">MLYFRDLINGIRREKFVKAERDEILSFLDRAFVRLDAWFQWFSTSQIGNKNNCLLSVFNCKVFLVSSTYIRAILFLCFDQTPGKEMGSYFWHGRDKSLRASALSLSSRLDDYPRASHPSEDERHVNLRCWMYLAADCMNSITEFLGEKDLVTMHYDHDHGAYIDFGYHTEQVRLIWNEVVDEDGHLSRELVRETFGKPELRLVPHIGYVSFFPFMFRIIPPDSSILGKQLDLISNRSIVWSDYGLLSLGKTSALYMKYNTEHEAPYWRGAIWMNMNYLILSSLHHYSIVDGPYSDKARTIYEELRSNLIRTVVRNYDQTGYIWEHYDQTKGTGEGARIFTGWSALIVLIMSEEYRVFLVTVLITNICNFKHPIYPLVFVNKIRQSPPKTLMKKKPQYIKIHSPATTYMLKSKASLVMSEHNNVPTKPGI</sequence>
<protein>
    <recommendedName>
        <fullName evidence="1">Glycosyl hydrolase family 63 C-terminal domain-containing protein</fullName>
    </recommendedName>
</protein>
<dbReference type="GO" id="GO:0009311">
    <property type="term" value="P:oligosaccharide metabolic process"/>
    <property type="evidence" value="ECO:0007669"/>
    <property type="project" value="InterPro"/>
</dbReference>
<dbReference type="PANTHER" id="PTHR10412">
    <property type="entry name" value="MANNOSYL-OLIGOSACCHARIDE GLUCOSIDASE"/>
    <property type="match status" value="1"/>
</dbReference>
<gene>
    <name evidence="2" type="ORF">ANE_LOCUS2866</name>
</gene>
<accession>A0A565ASP2</accession>
<dbReference type="Pfam" id="PF03200">
    <property type="entry name" value="Glyco_hydro_63"/>
    <property type="match status" value="1"/>
</dbReference>
<organism evidence="2 3">
    <name type="scientific">Arabis nemorensis</name>
    <dbReference type="NCBI Taxonomy" id="586526"/>
    <lineage>
        <taxon>Eukaryota</taxon>
        <taxon>Viridiplantae</taxon>
        <taxon>Streptophyta</taxon>
        <taxon>Embryophyta</taxon>
        <taxon>Tracheophyta</taxon>
        <taxon>Spermatophyta</taxon>
        <taxon>Magnoliopsida</taxon>
        <taxon>eudicotyledons</taxon>
        <taxon>Gunneridae</taxon>
        <taxon>Pentapetalae</taxon>
        <taxon>rosids</taxon>
        <taxon>malvids</taxon>
        <taxon>Brassicales</taxon>
        <taxon>Brassicaceae</taxon>
        <taxon>Arabideae</taxon>
        <taxon>Arabis</taxon>
    </lineage>
</organism>
<evidence type="ECO:0000259" key="1">
    <source>
        <dbReference type="Pfam" id="PF03200"/>
    </source>
</evidence>
<dbReference type="InterPro" id="IPR031335">
    <property type="entry name" value="Glyco_hydro_63_C"/>
</dbReference>
<comment type="caution">
    <text evidence="2">The sequence shown here is derived from an EMBL/GenBank/DDBJ whole genome shotgun (WGS) entry which is preliminary data.</text>
</comment>
<dbReference type="InterPro" id="IPR012341">
    <property type="entry name" value="6hp_glycosidase-like_sf"/>
</dbReference>
<evidence type="ECO:0000313" key="3">
    <source>
        <dbReference type="Proteomes" id="UP000489600"/>
    </source>
</evidence>
<keyword evidence="3" id="KW-1185">Reference proteome</keyword>
<dbReference type="Proteomes" id="UP000489600">
    <property type="component" value="Unassembled WGS sequence"/>
</dbReference>
<dbReference type="InterPro" id="IPR008928">
    <property type="entry name" value="6-hairpin_glycosidase_sf"/>
</dbReference>
<dbReference type="GO" id="GO:0005789">
    <property type="term" value="C:endoplasmic reticulum membrane"/>
    <property type="evidence" value="ECO:0007669"/>
    <property type="project" value="TreeGrafter"/>
</dbReference>
<dbReference type="Gene3D" id="1.50.10.10">
    <property type="match status" value="1"/>
</dbReference>
<reference evidence="2" key="1">
    <citation type="submission" date="2019-07" db="EMBL/GenBank/DDBJ databases">
        <authorList>
            <person name="Dittberner H."/>
        </authorList>
    </citation>
    <scope>NUCLEOTIDE SEQUENCE [LARGE SCALE GENOMIC DNA]</scope>
</reference>
<dbReference type="EMBL" id="CABITT030000001">
    <property type="protein sequence ID" value="VVA92421.1"/>
    <property type="molecule type" value="Genomic_DNA"/>
</dbReference>
<dbReference type="InterPro" id="IPR004888">
    <property type="entry name" value="Glycoside_hydrolase_63"/>
</dbReference>
<dbReference type="SUPFAM" id="SSF48208">
    <property type="entry name" value="Six-hairpin glycosidases"/>
    <property type="match status" value="1"/>
</dbReference>
<proteinExistence type="predicted"/>